<gene>
    <name evidence="1" type="ORF">LCGC14_1392910</name>
</gene>
<dbReference type="SUPFAM" id="SSF55166">
    <property type="entry name" value="Hedgehog/DD-peptidase"/>
    <property type="match status" value="1"/>
</dbReference>
<accession>A0A0F9JZD2</accession>
<protein>
    <recommendedName>
        <fullName evidence="2">Peptidase M15A C-terminal domain-containing protein</fullName>
    </recommendedName>
</protein>
<dbReference type="EMBL" id="LAZR01009021">
    <property type="protein sequence ID" value="KKM75174.1"/>
    <property type="molecule type" value="Genomic_DNA"/>
</dbReference>
<evidence type="ECO:0008006" key="2">
    <source>
        <dbReference type="Google" id="ProtNLM"/>
    </source>
</evidence>
<sequence length="129" mass="15110">MVKFKTTNGEKYHERLRNEFFGPLHPMLRGLILEHARWMEREWKADLIVTCVGRTAAENEMIGGRPKSAHLDFRAIDCRSRHLTVEQKGPFISRIKDIWPLPIVHAIFHTGQTGEHFHININRAYQIKV</sequence>
<dbReference type="Gene3D" id="3.30.1380.10">
    <property type="match status" value="1"/>
</dbReference>
<organism evidence="1">
    <name type="scientific">marine sediment metagenome</name>
    <dbReference type="NCBI Taxonomy" id="412755"/>
    <lineage>
        <taxon>unclassified sequences</taxon>
        <taxon>metagenomes</taxon>
        <taxon>ecological metagenomes</taxon>
    </lineage>
</organism>
<name>A0A0F9JZD2_9ZZZZ</name>
<dbReference type="InterPro" id="IPR009045">
    <property type="entry name" value="Zn_M74/Hedgehog-like"/>
</dbReference>
<proteinExistence type="predicted"/>
<comment type="caution">
    <text evidence="1">The sequence shown here is derived from an EMBL/GenBank/DDBJ whole genome shotgun (WGS) entry which is preliminary data.</text>
</comment>
<dbReference type="AlphaFoldDB" id="A0A0F9JZD2"/>
<reference evidence="1" key="1">
    <citation type="journal article" date="2015" name="Nature">
        <title>Complex archaea that bridge the gap between prokaryotes and eukaryotes.</title>
        <authorList>
            <person name="Spang A."/>
            <person name="Saw J.H."/>
            <person name="Jorgensen S.L."/>
            <person name="Zaremba-Niedzwiedzka K."/>
            <person name="Martijn J."/>
            <person name="Lind A.E."/>
            <person name="van Eijk R."/>
            <person name="Schleper C."/>
            <person name="Guy L."/>
            <person name="Ettema T.J."/>
        </authorList>
    </citation>
    <scope>NUCLEOTIDE SEQUENCE</scope>
</reference>
<evidence type="ECO:0000313" key="1">
    <source>
        <dbReference type="EMBL" id="KKM75174.1"/>
    </source>
</evidence>